<dbReference type="InterPro" id="IPR020075">
    <property type="entry name" value="Uncharacterised_AF2234"/>
</dbReference>
<evidence type="ECO:0008006" key="3">
    <source>
        <dbReference type="Google" id="ProtNLM"/>
    </source>
</evidence>
<organism evidence="1 2">
    <name type="scientific">Methanolobus vulcani</name>
    <dbReference type="NCBI Taxonomy" id="38026"/>
    <lineage>
        <taxon>Archaea</taxon>
        <taxon>Methanobacteriati</taxon>
        <taxon>Methanobacteriota</taxon>
        <taxon>Stenosarchaea group</taxon>
        <taxon>Methanomicrobia</taxon>
        <taxon>Methanosarcinales</taxon>
        <taxon>Methanosarcinaceae</taxon>
        <taxon>Methanolobus</taxon>
    </lineage>
</organism>
<reference evidence="1 2" key="1">
    <citation type="submission" date="2016-10" db="EMBL/GenBank/DDBJ databases">
        <authorList>
            <person name="Varghese N."/>
            <person name="Submissions S."/>
        </authorList>
    </citation>
    <scope>NUCLEOTIDE SEQUENCE [LARGE SCALE GENOMIC DNA]</scope>
    <source>
        <strain evidence="1 2">PL 12/M</strain>
    </source>
</reference>
<dbReference type="OrthoDB" id="71341at2157"/>
<gene>
    <name evidence="1" type="ORF">SAMN04488589_0817</name>
</gene>
<dbReference type="RefSeq" id="WP_091708924.1">
    <property type="nucleotide sequence ID" value="NZ_FNCA01000002.1"/>
</dbReference>
<protein>
    <recommendedName>
        <fullName evidence="3">DUF2769 domain-containing protein</fullName>
    </recommendedName>
</protein>
<dbReference type="EMBL" id="FNCA01000002">
    <property type="protein sequence ID" value="SDF53726.1"/>
    <property type="molecule type" value="Genomic_DNA"/>
</dbReference>
<sequence>MGNVEKNKDNLSKCICIKCPSYSFACKVKAIPESAMNILKGDIAKAEHMEGLFCAFGKSKCIEEQKGCICQDCEVYKENGLNKMYFCF</sequence>
<accession>A0A7Z7AVA8</accession>
<proteinExistence type="predicted"/>
<evidence type="ECO:0000313" key="1">
    <source>
        <dbReference type="EMBL" id="SDF53726.1"/>
    </source>
</evidence>
<evidence type="ECO:0000313" key="2">
    <source>
        <dbReference type="Proteomes" id="UP000199259"/>
    </source>
</evidence>
<dbReference type="AlphaFoldDB" id="A0A7Z7AVA8"/>
<name>A0A7Z7AVA8_9EURY</name>
<comment type="caution">
    <text evidence="1">The sequence shown here is derived from an EMBL/GenBank/DDBJ whole genome shotgun (WGS) entry which is preliminary data.</text>
</comment>
<keyword evidence="2" id="KW-1185">Reference proteome</keyword>
<dbReference type="Pfam" id="PF10967">
    <property type="entry name" value="DUF2769"/>
    <property type="match status" value="1"/>
</dbReference>
<dbReference type="Proteomes" id="UP000199259">
    <property type="component" value="Unassembled WGS sequence"/>
</dbReference>